<dbReference type="GO" id="GO:0005829">
    <property type="term" value="C:cytosol"/>
    <property type="evidence" value="ECO:0007669"/>
    <property type="project" value="TreeGrafter"/>
</dbReference>
<dbReference type="Proteomes" id="UP000287033">
    <property type="component" value="Unassembled WGS sequence"/>
</dbReference>
<organism evidence="1 2">
    <name type="scientific">Chiloscyllium punctatum</name>
    <name type="common">Brownbanded bambooshark</name>
    <name type="synonym">Hemiscyllium punctatum</name>
    <dbReference type="NCBI Taxonomy" id="137246"/>
    <lineage>
        <taxon>Eukaryota</taxon>
        <taxon>Metazoa</taxon>
        <taxon>Chordata</taxon>
        <taxon>Craniata</taxon>
        <taxon>Vertebrata</taxon>
        <taxon>Chondrichthyes</taxon>
        <taxon>Elasmobranchii</taxon>
        <taxon>Galeomorphii</taxon>
        <taxon>Galeoidea</taxon>
        <taxon>Orectolobiformes</taxon>
        <taxon>Hemiscylliidae</taxon>
        <taxon>Chiloscyllium</taxon>
    </lineage>
</organism>
<dbReference type="InterPro" id="IPR042795">
    <property type="entry name" value="Wdr73"/>
</dbReference>
<name>A0A401T7Z9_CHIPU</name>
<evidence type="ECO:0000313" key="1">
    <source>
        <dbReference type="EMBL" id="GCC38742.1"/>
    </source>
</evidence>
<dbReference type="EMBL" id="BEZZ01001245">
    <property type="protein sequence ID" value="GCC38742.1"/>
    <property type="molecule type" value="Genomic_DNA"/>
</dbReference>
<gene>
    <name evidence="1" type="ORF">chiPu_0017258</name>
</gene>
<dbReference type="SUPFAM" id="SSF50978">
    <property type="entry name" value="WD40 repeat-like"/>
    <property type="match status" value="1"/>
</dbReference>
<keyword evidence="2" id="KW-1185">Reference proteome</keyword>
<dbReference type="InterPro" id="IPR015943">
    <property type="entry name" value="WD40/YVTN_repeat-like_dom_sf"/>
</dbReference>
<proteinExistence type="predicted"/>
<dbReference type="GO" id="GO:0000922">
    <property type="term" value="C:spindle pole"/>
    <property type="evidence" value="ECO:0007669"/>
    <property type="project" value="TreeGrafter"/>
</dbReference>
<sequence>MAAASEDESDWDVWMLESLRLYNDLHVYELQQPTRVIEWIQDRSMSLQKSLLVSSGPPDTLLQVWCLATDESDAITLVDSIQYQTPGSQWSKISAICSPTPRVLHGSKVSDLSIQEIASHKVLFTTGLADCEPISELEFLDHSIFSFCSLNGRLWLVDSRQPSSLIGHSDVPVSDEGGCHWTMGWAPGHWKVARLCSDGRVVLTDYRDLSRTLSLTKLAIPTTIPNSDCLSLTWAPCLQDHLAVSGFNGTVHIYDTSSWLGEAGGVEPTFIHRGHSVVPEPDREKPIVTRHAWHPWKQQVLLSAADDGSFHVWNWTNQKTL</sequence>
<protein>
    <recommendedName>
        <fullName evidence="3">WD repeat-containing protein 73</fullName>
    </recommendedName>
</protein>
<reference evidence="1 2" key="1">
    <citation type="journal article" date="2018" name="Nat. Ecol. Evol.">
        <title>Shark genomes provide insights into elasmobranch evolution and the origin of vertebrates.</title>
        <authorList>
            <person name="Hara Y"/>
            <person name="Yamaguchi K"/>
            <person name="Onimaru K"/>
            <person name="Kadota M"/>
            <person name="Koyanagi M"/>
            <person name="Keeley SD"/>
            <person name="Tatsumi K"/>
            <person name="Tanaka K"/>
            <person name="Motone F"/>
            <person name="Kageyama Y"/>
            <person name="Nozu R"/>
            <person name="Adachi N"/>
            <person name="Nishimura O"/>
            <person name="Nakagawa R"/>
            <person name="Tanegashima C"/>
            <person name="Kiyatake I"/>
            <person name="Matsumoto R"/>
            <person name="Murakumo K"/>
            <person name="Nishida K"/>
            <person name="Terakita A"/>
            <person name="Kuratani S"/>
            <person name="Sato K"/>
            <person name="Hyodo S Kuraku.S."/>
        </authorList>
    </citation>
    <scope>NUCLEOTIDE SEQUENCE [LARGE SCALE GENOMIC DNA]</scope>
</reference>
<dbReference type="OrthoDB" id="9822052at2759"/>
<dbReference type="OMA" id="CKPRTLL"/>
<evidence type="ECO:0008006" key="3">
    <source>
        <dbReference type="Google" id="ProtNLM"/>
    </source>
</evidence>
<dbReference type="PANTHER" id="PTHR46947">
    <property type="entry name" value="WD REPEAT-CONTAINING PROTEIN 73"/>
    <property type="match status" value="1"/>
</dbReference>
<accession>A0A401T7Z9</accession>
<comment type="caution">
    <text evidence="1">The sequence shown here is derived from an EMBL/GenBank/DDBJ whole genome shotgun (WGS) entry which is preliminary data.</text>
</comment>
<dbReference type="STRING" id="137246.A0A401T7Z9"/>
<dbReference type="AlphaFoldDB" id="A0A401T7Z9"/>
<dbReference type="PANTHER" id="PTHR46947:SF1">
    <property type="entry name" value="WD REPEAT-CONTAINING PROTEIN 73"/>
    <property type="match status" value="1"/>
</dbReference>
<dbReference type="InterPro" id="IPR036322">
    <property type="entry name" value="WD40_repeat_dom_sf"/>
</dbReference>
<evidence type="ECO:0000313" key="2">
    <source>
        <dbReference type="Proteomes" id="UP000287033"/>
    </source>
</evidence>
<dbReference type="Gene3D" id="2.130.10.10">
    <property type="entry name" value="YVTN repeat-like/Quinoprotein amine dehydrogenase"/>
    <property type="match status" value="1"/>
</dbReference>
<dbReference type="GO" id="GO:0031122">
    <property type="term" value="P:cytoplasmic microtubule organization"/>
    <property type="evidence" value="ECO:0007669"/>
    <property type="project" value="TreeGrafter"/>
</dbReference>
<dbReference type="InterPro" id="IPR001680">
    <property type="entry name" value="WD40_rpt"/>
</dbReference>
<dbReference type="SMART" id="SM00320">
    <property type="entry name" value="WD40"/>
    <property type="match status" value="2"/>
</dbReference>